<dbReference type="PANTHER" id="PTHR46616">
    <property type="entry name" value="UBIQUITIN-PROTEIN LIGASE"/>
    <property type="match status" value="1"/>
</dbReference>
<evidence type="ECO:0000256" key="4">
    <source>
        <dbReference type="PROSITE-ProRule" id="PRU00175"/>
    </source>
</evidence>
<proteinExistence type="predicted"/>
<dbReference type="AlphaFoldDB" id="A0AAN8V5R9"/>
<dbReference type="SUPFAM" id="SSF57850">
    <property type="entry name" value="RING/U-box"/>
    <property type="match status" value="1"/>
</dbReference>
<keyword evidence="3" id="KW-0862">Zinc</keyword>
<protein>
    <submittedName>
        <fullName evidence="7">Zinc finger, RING-type, eukaryotic</fullName>
    </submittedName>
</protein>
<keyword evidence="5" id="KW-0472">Membrane</keyword>
<evidence type="ECO:0000256" key="5">
    <source>
        <dbReference type="SAM" id="Phobius"/>
    </source>
</evidence>
<evidence type="ECO:0000256" key="3">
    <source>
        <dbReference type="ARBA" id="ARBA00022833"/>
    </source>
</evidence>
<dbReference type="InterPro" id="IPR017907">
    <property type="entry name" value="Znf_RING_CS"/>
</dbReference>
<feature type="domain" description="RING-type" evidence="6">
    <location>
        <begin position="45"/>
        <end position="100"/>
    </location>
</feature>
<sequence length="264" mass="30385">MWGATANAIASIGKKKNSLKPIQVCSEYSDDEFCLSPSREERLECPICWESFNIVENVPYVLWCGHTLCKNCLLGLQWTVLKFPSQQIPIPFWISCPWCHLLSPRVVHKGNLKFPRKNFFVLWMIESLNGDRIKSPKCFLRDRQHSWSPRCSQLLRNQASNSNLKRVSYNQGHLDSDRNEGNETTNYFKMLKMVFHKSLAFSINFTAKFPLVIIFLIIIFYALPASAAILILYLLVTVLLALPSFLILYFAYPALGWLVKEITG</sequence>
<dbReference type="PROSITE" id="PS00518">
    <property type="entry name" value="ZF_RING_1"/>
    <property type="match status" value="1"/>
</dbReference>
<name>A0AAN8V5R9_9MAGN</name>
<dbReference type="InterPro" id="IPR001841">
    <property type="entry name" value="Znf_RING"/>
</dbReference>
<keyword evidence="5" id="KW-0812">Transmembrane</keyword>
<dbReference type="Gene3D" id="3.30.40.10">
    <property type="entry name" value="Zinc/RING finger domain, C3HC4 (zinc finger)"/>
    <property type="match status" value="1"/>
</dbReference>
<evidence type="ECO:0000313" key="7">
    <source>
        <dbReference type="EMBL" id="KAK6921943.1"/>
    </source>
</evidence>
<dbReference type="PANTHER" id="PTHR46616:SF1">
    <property type="entry name" value="TRANSCRIPTION FACTOR C2H2 FAMILY-RELATED"/>
    <property type="match status" value="1"/>
</dbReference>
<evidence type="ECO:0000313" key="8">
    <source>
        <dbReference type="Proteomes" id="UP001370490"/>
    </source>
</evidence>
<organism evidence="7 8">
    <name type="scientific">Dillenia turbinata</name>
    <dbReference type="NCBI Taxonomy" id="194707"/>
    <lineage>
        <taxon>Eukaryota</taxon>
        <taxon>Viridiplantae</taxon>
        <taxon>Streptophyta</taxon>
        <taxon>Embryophyta</taxon>
        <taxon>Tracheophyta</taxon>
        <taxon>Spermatophyta</taxon>
        <taxon>Magnoliopsida</taxon>
        <taxon>eudicotyledons</taxon>
        <taxon>Gunneridae</taxon>
        <taxon>Pentapetalae</taxon>
        <taxon>Dilleniales</taxon>
        <taxon>Dilleniaceae</taxon>
        <taxon>Dillenia</taxon>
    </lineage>
</organism>
<evidence type="ECO:0000256" key="2">
    <source>
        <dbReference type="ARBA" id="ARBA00022771"/>
    </source>
</evidence>
<dbReference type="GO" id="GO:0008270">
    <property type="term" value="F:zinc ion binding"/>
    <property type="evidence" value="ECO:0007669"/>
    <property type="project" value="UniProtKB-KW"/>
</dbReference>
<comment type="caution">
    <text evidence="7">The sequence shown here is derived from an EMBL/GenBank/DDBJ whole genome shotgun (WGS) entry which is preliminary data.</text>
</comment>
<gene>
    <name evidence="7" type="ORF">RJ641_012450</name>
</gene>
<keyword evidence="5" id="KW-1133">Transmembrane helix</keyword>
<evidence type="ECO:0000259" key="6">
    <source>
        <dbReference type="PROSITE" id="PS50089"/>
    </source>
</evidence>
<feature type="transmembrane region" description="Helical" evidence="5">
    <location>
        <begin position="199"/>
        <end position="223"/>
    </location>
</feature>
<accession>A0AAN8V5R9</accession>
<dbReference type="PROSITE" id="PS50089">
    <property type="entry name" value="ZF_RING_2"/>
    <property type="match status" value="1"/>
</dbReference>
<dbReference type="Pfam" id="PF13445">
    <property type="entry name" value="zf-RING_UBOX"/>
    <property type="match status" value="1"/>
</dbReference>
<dbReference type="EMBL" id="JBAMMX010000019">
    <property type="protein sequence ID" value="KAK6921943.1"/>
    <property type="molecule type" value="Genomic_DNA"/>
</dbReference>
<keyword evidence="1" id="KW-0479">Metal-binding</keyword>
<dbReference type="Proteomes" id="UP001370490">
    <property type="component" value="Unassembled WGS sequence"/>
</dbReference>
<evidence type="ECO:0000256" key="1">
    <source>
        <dbReference type="ARBA" id="ARBA00022723"/>
    </source>
</evidence>
<dbReference type="InterPro" id="IPR027370">
    <property type="entry name" value="Znf-RING_euk"/>
</dbReference>
<dbReference type="InterPro" id="IPR013083">
    <property type="entry name" value="Znf_RING/FYVE/PHD"/>
</dbReference>
<reference evidence="7 8" key="1">
    <citation type="submission" date="2023-12" db="EMBL/GenBank/DDBJ databases">
        <title>A high-quality genome assembly for Dillenia turbinata (Dilleniales).</title>
        <authorList>
            <person name="Chanderbali A."/>
        </authorList>
    </citation>
    <scope>NUCLEOTIDE SEQUENCE [LARGE SCALE GENOMIC DNA]</scope>
    <source>
        <strain evidence="7">LSX21</strain>
        <tissue evidence="7">Leaf</tissue>
    </source>
</reference>
<keyword evidence="8" id="KW-1185">Reference proteome</keyword>
<feature type="transmembrane region" description="Helical" evidence="5">
    <location>
        <begin position="229"/>
        <end position="252"/>
    </location>
</feature>
<keyword evidence="2 4" id="KW-0863">Zinc-finger</keyword>